<dbReference type="Gramene" id="PRQ53044">
    <property type="protein sequence ID" value="PRQ53044"/>
    <property type="gene ID" value="RchiOBHm_Chr2g0162131"/>
</dbReference>
<evidence type="ECO:0008006" key="4">
    <source>
        <dbReference type="Google" id="ProtNLM"/>
    </source>
</evidence>
<keyword evidence="3" id="KW-1185">Reference proteome</keyword>
<feature type="chain" id="PRO_5015116528" description="Rapid ALkalinization Factor" evidence="1">
    <location>
        <begin position="24"/>
        <end position="85"/>
    </location>
</feature>
<evidence type="ECO:0000256" key="1">
    <source>
        <dbReference type="SAM" id="SignalP"/>
    </source>
</evidence>
<name>A0A2P6S2Y6_ROSCH</name>
<proteinExistence type="predicted"/>
<organism evidence="2 3">
    <name type="scientific">Rosa chinensis</name>
    <name type="common">China rose</name>
    <dbReference type="NCBI Taxonomy" id="74649"/>
    <lineage>
        <taxon>Eukaryota</taxon>
        <taxon>Viridiplantae</taxon>
        <taxon>Streptophyta</taxon>
        <taxon>Embryophyta</taxon>
        <taxon>Tracheophyta</taxon>
        <taxon>Spermatophyta</taxon>
        <taxon>Magnoliopsida</taxon>
        <taxon>eudicotyledons</taxon>
        <taxon>Gunneridae</taxon>
        <taxon>Pentapetalae</taxon>
        <taxon>rosids</taxon>
        <taxon>fabids</taxon>
        <taxon>Rosales</taxon>
        <taxon>Rosaceae</taxon>
        <taxon>Rosoideae</taxon>
        <taxon>Rosoideae incertae sedis</taxon>
        <taxon>Rosa</taxon>
    </lineage>
</organism>
<dbReference type="AlphaFoldDB" id="A0A2P6S2Y6"/>
<evidence type="ECO:0000313" key="3">
    <source>
        <dbReference type="Proteomes" id="UP000238479"/>
    </source>
</evidence>
<dbReference type="EMBL" id="PDCK01000040">
    <property type="protein sequence ID" value="PRQ53044.1"/>
    <property type="molecule type" value="Genomic_DNA"/>
</dbReference>
<feature type="signal peptide" evidence="1">
    <location>
        <begin position="1"/>
        <end position="23"/>
    </location>
</feature>
<keyword evidence="1" id="KW-0732">Signal</keyword>
<reference evidence="2 3" key="1">
    <citation type="journal article" date="2018" name="Nat. Genet.">
        <title>The Rosa genome provides new insights in the design of modern roses.</title>
        <authorList>
            <person name="Bendahmane M."/>
        </authorList>
    </citation>
    <scope>NUCLEOTIDE SEQUENCE [LARGE SCALE GENOMIC DNA]</scope>
    <source>
        <strain evidence="3">cv. Old Blush</strain>
    </source>
</reference>
<comment type="caution">
    <text evidence="2">The sequence shown here is derived from an EMBL/GenBank/DDBJ whole genome shotgun (WGS) entry which is preliminary data.</text>
</comment>
<protein>
    <recommendedName>
        <fullName evidence="4">Rapid ALkalinization Factor</fullName>
    </recommendedName>
</protein>
<sequence>MGSNKAFLLFALVLLIISSEVAARDLLEHTSTPAKLKENGGYERKLAGGRYPVPSRGKECSPYVRSCPSKAPPPPPCSLYKRNCP</sequence>
<evidence type="ECO:0000313" key="2">
    <source>
        <dbReference type="EMBL" id="PRQ53044.1"/>
    </source>
</evidence>
<gene>
    <name evidence="2" type="ORF">RchiOBHm_Chr2g0162131</name>
</gene>
<accession>A0A2P6S2Y6</accession>
<dbReference type="Proteomes" id="UP000238479">
    <property type="component" value="Chromosome 2"/>
</dbReference>